<name>A0A8H3EDC3_9LECA</name>
<comment type="caution">
    <text evidence="9">The sequence shown here is derived from an EMBL/GenBank/DDBJ whole genome shotgun (WGS) entry which is preliminary data.</text>
</comment>
<dbReference type="PANTHER" id="PTHR21551">
    <property type="entry name" value="TOPOISOMERASE II-ASSOCIATED PROTEIN PAT1"/>
    <property type="match status" value="1"/>
</dbReference>
<dbReference type="GO" id="GO:0003723">
    <property type="term" value="F:RNA binding"/>
    <property type="evidence" value="ECO:0007669"/>
    <property type="project" value="UniProtKB-KW"/>
</dbReference>
<dbReference type="GO" id="GO:0000932">
    <property type="term" value="C:P-body"/>
    <property type="evidence" value="ECO:0007669"/>
    <property type="project" value="UniProtKB-SubCell"/>
</dbReference>
<evidence type="ECO:0000256" key="1">
    <source>
        <dbReference type="ARBA" id="ARBA00004123"/>
    </source>
</evidence>
<evidence type="ECO:0000256" key="2">
    <source>
        <dbReference type="ARBA" id="ARBA00004201"/>
    </source>
</evidence>
<organism evidence="9 10">
    <name type="scientific">Gomphillus americanus</name>
    <dbReference type="NCBI Taxonomy" id="1940652"/>
    <lineage>
        <taxon>Eukaryota</taxon>
        <taxon>Fungi</taxon>
        <taxon>Dikarya</taxon>
        <taxon>Ascomycota</taxon>
        <taxon>Pezizomycotina</taxon>
        <taxon>Lecanoromycetes</taxon>
        <taxon>OSLEUM clade</taxon>
        <taxon>Ostropomycetidae</taxon>
        <taxon>Ostropales</taxon>
        <taxon>Graphidaceae</taxon>
        <taxon>Gomphilloideae</taxon>
        <taxon>Gomphillus</taxon>
    </lineage>
</organism>
<dbReference type="Proteomes" id="UP000664169">
    <property type="component" value="Unassembled WGS sequence"/>
</dbReference>
<keyword evidence="10" id="KW-1185">Reference proteome</keyword>
<accession>A0A8H3EDC3</accession>
<dbReference type="InterPro" id="IPR039900">
    <property type="entry name" value="Pat1-like"/>
</dbReference>
<feature type="compositionally biased region" description="Polar residues" evidence="7">
    <location>
        <begin position="265"/>
        <end position="282"/>
    </location>
</feature>
<evidence type="ECO:0000256" key="6">
    <source>
        <dbReference type="ARBA" id="ARBA00023242"/>
    </source>
</evidence>
<comment type="subcellular location">
    <subcellularLocation>
        <location evidence="2">Cytoplasm</location>
        <location evidence="2">P-body</location>
    </subcellularLocation>
    <subcellularLocation>
        <location evidence="1">Nucleus</location>
    </subcellularLocation>
</comment>
<dbReference type="PANTHER" id="PTHR21551:SF0">
    <property type="entry name" value="PROTEIN ASSOCIATED WITH TOPO II RELATED-1, ISOFORM A"/>
    <property type="match status" value="1"/>
</dbReference>
<dbReference type="Pfam" id="PF09770">
    <property type="entry name" value="PAT1"/>
    <property type="match status" value="1"/>
</dbReference>
<evidence type="ECO:0000256" key="7">
    <source>
        <dbReference type="SAM" id="MobiDB-lite"/>
    </source>
</evidence>
<evidence type="ECO:0000256" key="3">
    <source>
        <dbReference type="ARBA" id="ARBA00009138"/>
    </source>
</evidence>
<evidence type="ECO:0000256" key="5">
    <source>
        <dbReference type="ARBA" id="ARBA00022884"/>
    </source>
</evidence>
<evidence type="ECO:0000259" key="8">
    <source>
        <dbReference type="Pfam" id="PF09770"/>
    </source>
</evidence>
<gene>
    <name evidence="9" type="ORF">GOMPHAMPRED_000372</name>
</gene>
<keyword evidence="4" id="KW-0963">Cytoplasm</keyword>
<feature type="domain" description="mRNA decay factor PAT1" evidence="8">
    <location>
        <begin position="1"/>
        <end position="783"/>
    </location>
</feature>
<feature type="region of interest" description="Disordered" evidence="7">
    <location>
        <begin position="178"/>
        <end position="218"/>
    </location>
</feature>
<feature type="region of interest" description="Disordered" evidence="7">
    <location>
        <begin position="237"/>
        <end position="285"/>
    </location>
</feature>
<dbReference type="OrthoDB" id="74835at2759"/>
<protein>
    <recommendedName>
        <fullName evidence="8">mRNA decay factor PAT1 domain-containing protein</fullName>
    </recommendedName>
</protein>
<comment type="similarity">
    <text evidence="3">Belongs to the PAT1 family.</text>
</comment>
<feature type="compositionally biased region" description="Polar residues" evidence="7">
    <location>
        <begin position="183"/>
        <end position="204"/>
    </location>
</feature>
<evidence type="ECO:0000256" key="4">
    <source>
        <dbReference type="ARBA" id="ARBA00022490"/>
    </source>
</evidence>
<keyword evidence="6" id="KW-0539">Nucleus</keyword>
<dbReference type="AlphaFoldDB" id="A0A8H3EDC3"/>
<dbReference type="InterPro" id="IPR019167">
    <property type="entry name" value="PAT1_dom"/>
</dbReference>
<keyword evidence="5" id="KW-0694">RNA-binding</keyword>
<dbReference type="GO" id="GO:0033962">
    <property type="term" value="P:P-body assembly"/>
    <property type="evidence" value="ECO:0007669"/>
    <property type="project" value="TreeGrafter"/>
</dbReference>
<evidence type="ECO:0000313" key="9">
    <source>
        <dbReference type="EMBL" id="CAF9903555.1"/>
    </source>
</evidence>
<dbReference type="GO" id="GO:0005634">
    <property type="term" value="C:nucleus"/>
    <property type="evidence" value="ECO:0007669"/>
    <property type="project" value="UniProtKB-SubCell"/>
</dbReference>
<reference evidence="9" key="1">
    <citation type="submission" date="2021-03" db="EMBL/GenBank/DDBJ databases">
        <authorList>
            <person name="Tagirdzhanova G."/>
        </authorList>
    </citation>
    <scope>NUCLEOTIDE SEQUENCE</scope>
</reference>
<evidence type="ECO:0000313" key="10">
    <source>
        <dbReference type="Proteomes" id="UP000664169"/>
    </source>
</evidence>
<feature type="region of interest" description="Disordered" evidence="7">
    <location>
        <begin position="36"/>
        <end position="78"/>
    </location>
</feature>
<dbReference type="EMBL" id="CAJPDQ010000001">
    <property type="protein sequence ID" value="CAF9903555.1"/>
    <property type="molecule type" value="Genomic_DNA"/>
</dbReference>
<proteinExistence type="inferred from homology"/>
<sequence>MSFFGFDTTLPKDRGHPLAAPGFGQVQDPFAHLSQGANNEHDDAIDFDDTYDGLGDHLDEAGDDFNDDTFGGGPGANRQTVGKDFDFFGRTAEVSDAIEEEQLRYSRAHDLKGTSLGRNQVAPARTGYEKYQALEHVSDLQVDQNLWGEPEPQYQQPVPARKMMSLDEVEALMKSQKKHAIPVNQQQVVSREPTRTTSGYSSDTPYPDRSTAPLSQIPSQGMYNQHVSVELPATLPIGSQSHQHHPQHPAIFQGPDHQALPPGLASSQRSIAQQPSSHRMSGQQMPLNPQQMLQISEAGREEFLKEEAKRAKRNHKIMLLSKDNGLMTPQDKNFITRMQLQQLMAASGSANDQDPDATLSEDFYYQVHRMIRGGPRTNPQQPLSHFAQTYLFQTGSRHNNRKANRGADNHLQRMEQQVQRAVEAAKAKPKNKQLVIEGSLGKISFGNSKTPKPLLNIKRPDHAETVSRSRGAHKEINTNSRRAILKDIESIYSSLMKIEDEARKEPPLPTGAASEPGIVEQHMAWRSGMQALNEKLWSALKVLEPIDPTSSVPHPFIAMLSFSKGKKVIPRVFRHMSSEQRVTILTMIVIHLDVLDVVRLGQLQPGETHLPTASREAIDLFSAAVTPSLFGYVSEAPLYNIMGLLGLILDRVHVQASAKTRIGLSILTMLTSRAILIRETGATDDGEWQQWTQLYNRLFDVLEPVLSQIFPGSFNSGEDVYVWQFLAAMGSGASPEQQQRLVIAVKDRVMETVTQSKTLPPDMAAQRLGNVNLFMRAIGLDVELLG</sequence>
<dbReference type="GO" id="GO:0000290">
    <property type="term" value="P:deadenylation-dependent decapping of nuclear-transcribed mRNA"/>
    <property type="evidence" value="ECO:0007669"/>
    <property type="project" value="InterPro"/>
</dbReference>